<evidence type="ECO:0000259" key="1">
    <source>
        <dbReference type="Pfam" id="PF12704"/>
    </source>
</evidence>
<gene>
    <name evidence="2" type="ORF">SAMN04488115_11457</name>
</gene>
<dbReference type="PANTHER" id="PTHR30572">
    <property type="entry name" value="MEMBRANE COMPONENT OF TRANSPORTER-RELATED"/>
    <property type="match status" value="1"/>
</dbReference>
<sequence>MLGIVIGIASVVSVVALGEGSRQQVLANIAGLGTNMLEIFPGTGYGDRRSNLIKTLTVADAQIVASQPYADGVTPTVSTSATLRFGSAEASGLVNGVGEQYFAVRGSTLVQGRFFDEDDVRRLSQDVVIDENTAGVLFGPSGQNPIGSIILIGSVPSRVIGVMRRQQGGFGASQNPQVFLPYTTVQGRFLGDLSLRALRCASATTRRWRRRRLP</sequence>
<name>A0A1H6D2M2_9HYPH</name>
<feature type="domain" description="MacB-like periplasmic core" evidence="1">
    <location>
        <begin position="1"/>
        <end position="189"/>
    </location>
</feature>
<dbReference type="RefSeq" id="WP_425290373.1">
    <property type="nucleotide sequence ID" value="NZ_FNUY01000014.1"/>
</dbReference>
<evidence type="ECO:0000313" key="3">
    <source>
        <dbReference type="Proteomes" id="UP000236743"/>
    </source>
</evidence>
<proteinExistence type="predicted"/>
<reference evidence="2 3" key="1">
    <citation type="submission" date="2016-10" db="EMBL/GenBank/DDBJ databases">
        <authorList>
            <person name="de Groot N.N."/>
        </authorList>
    </citation>
    <scope>NUCLEOTIDE SEQUENCE [LARGE SCALE GENOMIC DNA]</scope>
    <source>
        <strain evidence="2 3">DSM 26656</strain>
    </source>
</reference>
<dbReference type="EMBL" id="FNUY01000014">
    <property type="protein sequence ID" value="SEG79304.1"/>
    <property type="molecule type" value="Genomic_DNA"/>
</dbReference>
<dbReference type="PANTHER" id="PTHR30572:SF14">
    <property type="entry name" value="MACROLIDE EXPORT ATP-BINDING_PERMEASE PROTEIN MACB"/>
    <property type="match status" value="1"/>
</dbReference>
<dbReference type="InterPro" id="IPR050250">
    <property type="entry name" value="Macrolide_Exporter_MacB"/>
</dbReference>
<dbReference type="GO" id="GO:0005886">
    <property type="term" value="C:plasma membrane"/>
    <property type="evidence" value="ECO:0007669"/>
    <property type="project" value="TreeGrafter"/>
</dbReference>
<dbReference type="InterPro" id="IPR025857">
    <property type="entry name" value="MacB_PCD"/>
</dbReference>
<dbReference type="Pfam" id="PF12704">
    <property type="entry name" value="MacB_PCD"/>
    <property type="match status" value="1"/>
</dbReference>
<accession>A0A1H6D2M2</accession>
<dbReference type="GO" id="GO:0022857">
    <property type="term" value="F:transmembrane transporter activity"/>
    <property type="evidence" value="ECO:0007669"/>
    <property type="project" value="TreeGrafter"/>
</dbReference>
<protein>
    <submittedName>
        <fullName evidence="2">MacB-like core domain-containing protein</fullName>
    </submittedName>
</protein>
<organism evidence="2 3">
    <name type="scientific">Bosea lathyri</name>
    <dbReference type="NCBI Taxonomy" id="1036778"/>
    <lineage>
        <taxon>Bacteria</taxon>
        <taxon>Pseudomonadati</taxon>
        <taxon>Pseudomonadota</taxon>
        <taxon>Alphaproteobacteria</taxon>
        <taxon>Hyphomicrobiales</taxon>
        <taxon>Boseaceae</taxon>
        <taxon>Bosea</taxon>
    </lineage>
</organism>
<keyword evidence="3" id="KW-1185">Reference proteome</keyword>
<dbReference type="Proteomes" id="UP000236743">
    <property type="component" value="Unassembled WGS sequence"/>
</dbReference>
<evidence type="ECO:0000313" key="2">
    <source>
        <dbReference type="EMBL" id="SEG79304.1"/>
    </source>
</evidence>
<dbReference type="AlphaFoldDB" id="A0A1H6D2M2"/>